<evidence type="ECO:0000256" key="1">
    <source>
        <dbReference type="SAM" id="MobiDB-lite"/>
    </source>
</evidence>
<gene>
    <name evidence="2" type="ORF">KME32_32900</name>
</gene>
<evidence type="ECO:0000313" key="3">
    <source>
        <dbReference type="Proteomes" id="UP000715781"/>
    </source>
</evidence>
<protein>
    <submittedName>
        <fullName evidence="2">Uncharacterized protein</fullName>
    </submittedName>
</protein>
<feature type="region of interest" description="Disordered" evidence="1">
    <location>
        <begin position="84"/>
        <end position="167"/>
    </location>
</feature>
<accession>A0A951Q7Z1</accession>
<proteinExistence type="predicted"/>
<comment type="caution">
    <text evidence="2">The sequence shown here is derived from an EMBL/GenBank/DDBJ whole genome shotgun (WGS) entry which is preliminary data.</text>
</comment>
<dbReference type="AlphaFoldDB" id="A0A951Q7Z1"/>
<feature type="compositionally biased region" description="Polar residues" evidence="1">
    <location>
        <begin position="95"/>
        <end position="118"/>
    </location>
</feature>
<organism evidence="2 3">
    <name type="scientific">Mojavia pulchra JT2-VF2</name>
    <dbReference type="NCBI Taxonomy" id="287848"/>
    <lineage>
        <taxon>Bacteria</taxon>
        <taxon>Bacillati</taxon>
        <taxon>Cyanobacteriota</taxon>
        <taxon>Cyanophyceae</taxon>
        <taxon>Nostocales</taxon>
        <taxon>Nostocaceae</taxon>
    </lineage>
</organism>
<sequence length="167" mass="18943">MAEHQNSEVITKEKIDKAINLLKSQKPKEREDVSDRDAVRKMRRYIEKLTSDKYGYTYDEVSEMLKGLGINLAGSRIKYLIGELKKSSRRRHQASDNGGSSTSENSATETQQEITASSEAEEAPVKSTRDKSKKQQPGAQEQKEESKPSSETTRADFVPQLYKREDL</sequence>
<name>A0A951Q7Z1_9NOST</name>
<dbReference type="EMBL" id="JAHHHN010000048">
    <property type="protein sequence ID" value="MBW4565800.1"/>
    <property type="molecule type" value="Genomic_DNA"/>
</dbReference>
<evidence type="ECO:0000313" key="2">
    <source>
        <dbReference type="EMBL" id="MBW4565800.1"/>
    </source>
</evidence>
<reference evidence="2" key="1">
    <citation type="submission" date="2021-05" db="EMBL/GenBank/DDBJ databases">
        <authorList>
            <person name="Pietrasiak N."/>
            <person name="Ward R."/>
            <person name="Stajich J.E."/>
            <person name="Kurbessoian T."/>
        </authorList>
    </citation>
    <scope>NUCLEOTIDE SEQUENCE</scope>
    <source>
        <strain evidence="2">JT2-VF2</strain>
    </source>
</reference>
<reference evidence="2" key="2">
    <citation type="journal article" date="2022" name="Microbiol. Resour. Announc.">
        <title>Metagenome Sequencing to Explore Phylogenomics of Terrestrial Cyanobacteria.</title>
        <authorList>
            <person name="Ward R.D."/>
            <person name="Stajich J.E."/>
            <person name="Johansen J.R."/>
            <person name="Huntemann M."/>
            <person name="Clum A."/>
            <person name="Foster B."/>
            <person name="Foster B."/>
            <person name="Roux S."/>
            <person name="Palaniappan K."/>
            <person name="Varghese N."/>
            <person name="Mukherjee S."/>
            <person name="Reddy T.B.K."/>
            <person name="Daum C."/>
            <person name="Copeland A."/>
            <person name="Chen I.A."/>
            <person name="Ivanova N.N."/>
            <person name="Kyrpides N.C."/>
            <person name="Shapiro N."/>
            <person name="Eloe-Fadrosh E.A."/>
            <person name="Pietrasiak N."/>
        </authorList>
    </citation>
    <scope>NUCLEOTIDE SEQUENCE</scope>
    <source>
        <strain evidence="2">JT2-VF2</strain>
    </source>
</reference>
<dbReference type="Proteomes" id="UP000715781">
    <property type="component" value="Unassembled WGS sequence"/>
</dbReference>